<gene>
    <name evidence="1" type="ORF">FPE_LOCUS7745</name>
</gene>
<dbReference type="AlphaFoldDB" id="A0AAD2DQJ7"/>
<reference evidence="1" key="1">
    <citation type="submission" date="2023-05" db="EMBL/GenBank/DDBJ databases">
        <authorList>
            <person name="Huff M."/>
        </authorList>
    </citation>
    <scope>NUCLEOTIDE SEQUENCE</scope>
</reference>
<dbReference type="Proteomes" id="UP000834106">
    <property type="component" value="Chromosome 4"/>
</dbReference>
<evidence type="ECO:0000313" key="2">
    <source>
        <dbReference type="Proteomes" id="UP000834106"/>
    </source>
</evidence>
<dbReference type="EMBL" id="OU503039">
    <property type="protein sequence ID" value="CAI9760315.1"/>
    <property type="molecule type" value="Genomic_DNA"/>
</dbReference>
<protein>
    <submittedName>
        <fullName evidence="1">Uncharacterized protein</fullName>
    </submittedName>
</protein>
<proteinExistence type="predicted"/>
<evidence type="ECO:0000313" key="1">
    <source>
        <dbReference type="EMBL" id="CAI9760315.1"/>
    </source>
</evidence>
<sequence>MPAFTAAKLDTLEMGTRAQELEQSSGRIKIWDFKFLSIYPFAGVKMPAFTAGKLDTLEMGTRAQELEQSSGRIKIWDFKFLSIYPFAGVKVSIFADHCKLC</sequence>
<keyword evidence="2" id="KW-1185">Reference proteome</keyword>
<name>A0AAD2DQJ7_9LAMI</name>
<accession>A0AAD2DQJ7</accession>
<organism evidence="1 2">
    <name type="scientific">Fraxinus pennsylvanica</name>
    <dbReference type="NCBI Taxonomy" id="56036"/>
    <lineage>
        <taxon>Eukaryota</taxon>
        <taxon>Viridiplantae</taxon>
        <taxon>Streptophyta</taxon>
        <taxon>Embryophyta</taxon>
        <taxon>Tracheophyta</taxon>
        <taxon>Spermatophyta</taxon>
        <taxon>Magnoliopsida</taxon>
        <taxon>eudicotyledons</taxon>
        <taxon>Gunneridae</taxon>
        <taxon>Pentapetalae</taxon>
        <taxon>asterids</taxon>
        <taxon>lamiids</taxon>
        <taxon>Lamiales</taxon>
        <taxon>Oleaceae</taxon>
        <taxon>Oleeae</taxon>
        <taxon>Fraxinus</taxon>
    </lineage>
</organism>